<keyword evidence="7" id="KW-1185">Reference proteome</keyword>
<dbReference type="PANTHER" id="PTHR43498:SF1">
    <property type="entry name" value="COB--COM HETERODISULFIDE REDUCTASE IRON-SULFUR SUBUNIT A"/>
    <property type="match status" value="1"/>
</dbReference>
<keyword evidence="2" id="KW-0479">Metal-binding</keyword>
<evidence type="ECO:0000256" key="4">
    <source>
        <dbReference type="ARBA" id="ARBA00023004"/>
    </source>
</evidence>
<dbReference type="AlphaFoldDB" id="A0A9X1XVP2"/>
<evidence type="ECO:0000313" key="7">
    <source>
        <dbReference type="Proteomes" id="UP001139534"/>
    </source>
</evidence>
<evidence type="ECO:0000313" key="6">
    <source>
        <dbReference type="EMBL" id="MCK8486435.1"/>
    </source>
</evidence>
<dbReference type="GO" id="GO:0046872">
    <property type="term" value="F:metal ion binding"/>
    <property type="evidence" value="ECO:0007669"/>
    <property type="project" value="UniProtKB-KW"/>
</dbReference>
<name>A0A9X1XVP2_9BACL</name>
<evidence type="ECO:0000256" key="2">
    <source>
        <dbReference type="ARBA" id="ARBA00022723"/>
    </source>
</evidence>
<dbReference type="InterPro" id="IPR039650">
    <property type="entry name" value="HdrA-like"/>
</dbReference>
<comment type="caution">
    <text evidence="6">The sequence shown here is derived from an EMBL/GenBank/DDBJ whole genome shotgun (WGS) entry which is preliminary data.</text>
</comment>
<keyword evidence="4" id="KW-0408">Iron</keyword>
<keyword evidence="3" id="KW-0560">Oxidoreductase</keyword>
<evidence type="ECO:0000256" key="1">
    <source>
        <dbReference type="ARBA" id="ARBA00022485"/>
    </source>
</evidence>
<sequence>MSTYMVRKQTFHLRLLFLFLSTFLLLETVRVPAPVSAASANAPSAVCGPGCNRYDVVVIGSEIEGVLLAKEAHAAGLSVLILDPREKPGGELIQGQMLVLDEPNDNRKRSLVQGELKPLYDGYKAGNIRKLSAFESYYRKLIRGIPLRSGITIDGVEIEDADGQGKVQGKTLKSVTYLAKDGKLYQVQAGYFVENTDFNALTVHLGNKRIPGMESLYNGKKPDYMAATYMLRFKGVNWNKLHQAVLEDYPLTNVVKKYGANTYVDWDFATGFSNLTYNYKPRDSRLMLRGLNATYQKDGEVIINSLLVYDVDPADPKSVRSAVARAKAEAPYIAKYLRKHIPGFGKAELNGYPDYLYIRDYNRYETDYVVNYKDVMSGRMFWDNVTIGGYAVDLQATRVVKKGVGYGKPDRYGIPLRSFELKSYDNVLVAGKNVGAEIKAYGSARIIPTTALAGETMGILLAREWKQGHKRLSELTPGDFRRIHQYLKKDYGIRIDQ</sequence>
<dbReference type="Pfam" id="PF12831">
    <property type="entry name" value="FAD_oxidored"/>
    <property type="match status" value="1"/>
</dbReference>
<dbReference type="GO" id="GO:0051539">
    <property type="term" value="F:4 iron, 4 sulfur cluster binding"/>
    <property type="evidence" value="ECO:0007669"/>
    <property type="project" value="UniProtKB-KW"/>
</dbReference>
<organism evidence="6 7">
    <name type="scientific">Paenibacillus mellifer</name>
    <dbReference type="NCBI Taxonomy" id="2937794"/>
    <lineage>
        <taxon>Bacteria</taxon>
        <taxon>Bacillati</taxon>
        <taxon>Bacillota</taxon>
        <taxon>Bacilli</taxon>
        <taxon>Bacillales</taxon>
        <taxon>Paenibacillaceae</taxon>
        <taxon>Paenibacillus</taxon>
    </lineage>
</organism>
<dbReference type="SUPFAM" id="SSF51905">
    <property type="entry name" value="FAD/NAD(P)-binding domain"/>
    <property type="match status" value="1"/>
</dbReference>
<dbReference type="Proteomes" id="UP001139534">
    <property type="component" value="Unassembled WGS sequence"/>
</dbReference>
<dbReference type="EMBL" id="JALPRK010000003">
    <property type="protein sequence ID" value="MCK8486435.1"/>
    <property type="molecule type" value="Genomic_DNA"/>
</dbReference>
<dbReference type="Gene3D" id="3.50.50.60">
    <property type="entry name" value="FAD/NAD(P)-binding domain"/>
    <property type="match status" value="1"/>
</dbReference>
<dbReference type="InterPro" id="IPR036188">
    <property type="entry name" value="FAD/NAD-bd_sf"/>
</dbReference>
<dbReference type="GO" id="GO:0016491">
    <property type="term" value="F:oxidoreductase activity"/>
    <property type="evidence" value="ECO:0007669"/>
    <property type="project" value="UniProtKB-KW"/>
</dbReference>
<evidence type="ECO:0000256" key="5">
    <source>
        <dbReference type="ARBA" id="ARBA00023014"/>
    </source>
</evidence>
<gene>
    <name evidence="6" type="ORF">M0651_04520</name>
</gene>
<accession>A0A9X1XVP2</accession>
<proteinExistence type="predicted"/>
<keyword evidence="1" id="KW-0004">4Fe-4S</keyword>
<reference evidence="6" key="1">
    <citation type="submission" date="2022-04" db="EMBL/GenBank/DDBJ databases">
        <authorList>
            <person name="Seo M.-J."/>
        </authorList>
    </citation>
    <scope>NUCLEOTIDE SEQUENCE</scope>
    <source>
        <strain evidence="6">MBLB2552</strain>
    </source>
</reference>
<keyword evidence="5" id="KW-0411">Iron-sulfur</keyword>
<dbReference type="PANTHER" id="PTHR43498">
    <property type="entry name" value="FERREDOXIN:COB-COM HETERODISULFIDE REDUCTASE SUBUNIT A"/>
    <property type="match status" value="1"/>
</dbReference>
<protein>
    <submittedName>
        <fullName evidence="6">FAD-dependent oxidoreductase</fullName>
    </submittedName>
</protein>
<evidence type="ECO:0000256" key="3">
    <source>
        <dbReference type="ARBA" id="ARBA00023002"/>
    </source>
</evidence>
<dbReference type="RefSeq" id="WP_248550658.1">
    <property type="nucleotide sequence ID" value="NZ_JALPRK010000003.1"/>
</dbReference>